<dbReference type="SUPFAM" id="SSF103647">
    <property type="entry name" value="TSP type-3 repeat"/>
    <property type="match status" value="1"/>
</dbReference>
<dbReference type="InterPro" id="IPR006665">
    <property type="entry name" value="OmpA-like"/>
</dbReference>
<protein>
    <submittedName>
        <fullName evidence="12">OmpA family protein</fullName>
    </submittedName>
</protein>
<feature type="chain" id="PRO_5045306104" evidence="10">
    <location>
        <begin position="32"/>
        <end position="371"/>
    </location>
</feature>
<keyword evidence="2" id="KW-0813">Transport</keyword>
<dbReference type="InterPro" id="IPR028974">
    <property type="entry name" value="TSP_type-3_rpt"/>
</dbReference>
<evidence type="ECO:0000313" key="12">
    <source>
        <dbReference type="EMBL" id="TLM76198.1"/>
    </source>
</evidence>
<evidence type="ECO:0000256" key="2">
    <source>
        <dbReference type="ARBA" id="ARBA00022448"/>
    </source>
</evidence>
<dbReference type="InterPro" id="IPR006664">
    <property type="entry name" value="OMP_bac"/>
</dbReference>
<dbReference type="PROSITE" id="PS51123">
    <property type="entry name" value="OMPA_2"/>
    <property type="match status" value="1"/>
</dbReference>
<keyword evidence="13" id="KW-1185">Reference proteome</keyword>
<proteinExistence type="predicted"/>
<dbReference type="PRINTS" id="PR01021">
    <property type="entry name" value="OMPADOMAIN"/>
</dbReference>
<evidence type="ECO:0000256" key="10">
    <source>
        <dbReference type="SAM" id="SignalP"/>
    </source>
</evidence>
<dbReference type="InterPro" id="IPR036737">
    <property type="entry name" value="OmpA-like_sf"/>
</dbReference>
<dbReference type="Proteomes" id="UP000306791">
    <property type="component" value="Unassembled WGS sequence"/>
</dbReference>
<dbReference type="InterPro" id="IPR050330">
    <property type="entry name" value="Bact_OuterMem_StrucFunc"/>
</dbReference>
<feature type="domain" description="OmpA-like" evidence="11">
    <location>
        <begin position="257"/>
        <end position="371"/>
    </location>
</feature>
<reference evidence="12 13" key="1">
    <citation type="submission" date="2019-05" db="EMBL/GenBank/DDBJ databases">
        <title>Microbulbifer harenosus sp. nov., an alginate-degrading bacterium isolated from coastal sand.</title>
        <authorList>
            <person name="Huang H."/>
            <person name="Mo K."/>
            <person name="Bao S."/>
        </authorList>
    </citation>
    <scope>NUCLEOTIDE SEQUENCE [LARGE SCALE GENOMIC DNA]</scope>
    <source>
        <strain evidence="12 13">HB161719</strain>
    </source>
</reference>
<dbReference type="PANTHER" id="PTHR30329">
    <property type="entry name" value="STATOR ELEMENT OF FLAGELLAR MOTOR COMPLEX"/>
    <property type="match status" value="1"/>
</dbReference>
<dbReference type="EMBL" id="VANI01000015">
    <property type="protein sequence ID" value="TLM76198.1"/>
    <property type="molecule type" value="Genomic_DNA"/>
</dbReference>
<evidence type="ECO:0000256" key="1">
    <source>
        <dbReference type="ARBA" id="ARBA00004571"/>
    </source>
</evidence>
<evidence type="ECO:0000256" key="6">
    <source>
        <dbReference type="ARBA" id="ARBA00023114"/>
    </source>
</evidence>
<evidence type="ECO:0000256" key="9">
    <source>
        <dbReference type="PROSITE-ProRule" id="PRU00473"/>
    </source>
</evidence>
<sequence length="371" mass="40508">MIFMPSKSMSIANKLGIVLATSMIASTQVMAQEDRYVDIMPFVTRVDSDRNTDRQSAGLRAVYGWQTSGNWFTEVQLFGTQLDRRSNRFQSPPVVPSPYVYTGKLVPSSEDDLAGLGMDVVYSFSGRNGYGPFLLGGLGVSHNNTKFDYGVQETNAFVNLGAGITSGAISQNGLKVRAEVRYMRDFFAEDFDDWQFGVGVSIPLSQPPAPAPVVMAPPPEPKPEIVNIDSDGDGVLDQNDRCPNTLPGAKVDEYGCVIKDQTITLENIQFEFNSAKLTPRAEASLNKVVQSLRDQANTQVEVAGHTDSQGNDGYNLRLSGQRAESVRRYLIASGIDAARITARGYGETKPIASNATEAGRAQNRRVELTFR</sequence>
<dbReference type="Gene3D" id="3.30.1330.60">
    <property type="entry name" value="OmpA-like domain"/>
    <property type="match status" value="1"/>
</dbReference>
<dbReference type="Gene3D" id="2.40.160.20">
    <property type="match status" value="1"/>
</dbReference>
<evidence type="ECO:0000259" key="11">
    <source>
        <dbReference type="PROSITE" id="PS51123"/>
    </source>
</evidence>
<dbReference type="PRINTS" id="PR01023">
    <property type="entry name" value="NAFLGMOTY"/>
</dbReference>
<dbReference type="SUPFAM" id="SSF56925">
    <property type="entry name" value="OMPA-like"/>
    <property type="match status" value="1"/>
</dbReference>
<comment type="caution">
    <text evidence="12">The sequence shown here is derived from an EMBL/GenBank/DDBJ whole genome shotgun (WGS) entry which is preliminary data.</text>
</comment>
<comment type="subcellular location">
    <subcellularLocation>
        <location evidence="1">Cell outer membrane</location>
        <topology evidence="1">Multi-pass membrane protein</topology>
    </subcellularLocation>
</comment>
<keyword evidence="7 9" id="KW-0472">Membrane</keyword>
<feature type="signal peptide" evidence="10">
    <location>
        <begin position="1"/>
        <end position="31"/>
    </location>
</feature>
<keyword evidence="3" id="KW-1134">Transmembrane beta strand</keyword>
<accession>A0ABY2UF53</accession>
<evidence type="ECO:0000256" key="4">
    <source>
        <dbReference type="ARBA" id="ARBA00022692"/>
    </source>
</evidence>
<keyword evidence="8" id="KW-0998">Cell outer membrane</keyword>
<evidence type="ECO:0000256" key="8">
    <source>
        <dbReference type="ARBA" id="ARBA00023237"/>
    </source>
</evidence>
<dbReference type="SUPFAM" id="SSF103088">
    <property type="entry name" value="OmpA-like"/>
    <property type="match status" value="1"/>
</dbReference>
<dbReference type="Pfam" id="PF00691">
    <property type="entry name" value="OmpA"/>
    <property type="match status" value="1"/>
</dbReference>
<keyword evidence="6" id="KW-0626">Porin</keyword>
<name>A0ABY2UF53_9GAMM</name>
<dbReference type="InterPro" id="IPR011250">
    <property type="entry name" value="OMP/PagP_B-barrel"/>
</dbReference>
<evidence type="ECO:0000256" key="7">
    <source>
        <dbReference type="ARBA" id="ARBA00023136"/>
    </source>
</evidence>
<keyword evidence="10" id="KW-0732">Signal</keyword>
<organism evidence="12 13">
    <name type="scientific">Microbulbifer harenosus</name>
    <dbReference type="NCBI Taxonomy" id="2576840"/>
    <lineage>
        <taxon>Bacteria</taxon>
        <taxon>Pseudomonadati</taxon>
        <taxon>Pseudomonadota</taxon>
        <taxon>Gammaproteobacteria</taxon>
        <taxon>Cellvibrionales</taxon>
        <taxon>Microbulbiferaceae</taxon>
        <taxon>Microbulbifer</taxon>
    </lineage>
</organism>
<dbReference type="CDD" id="cd07185">
    <property type="entry name" value="OmpA_C-like"/>
    <property type="match status" value="1"/>
</dbReference>
<evidence type="ECO:0000256" key="3">
    <source>
        <dbReference type="ARBA" id="ARBA00022452"/>
    </source>
</evidence>
<dbReference type="PANTHER" id="PTHR30329:SF21">
    <property type="entry name" value="LIPOPROTEIN YIAD-RELATED"/>
    <property type="match status" value="1"/>
</dbReference>
<evidence type="ECO:0000256" key="5">
    <source>
        <dbReference type="ARBA" id="ARBA00023065"/>
    </source>
</evidence>
<evidence type="ECO:0000313" key="13">
    <source>
        <dbReference type="Proteomes" id="UP000306791"/>
    </source>
</evidence>
<gene>
    <name evidence="12" type="ORF">FDY93_14670</name>
</gene>
<keyword evidence="5" id="KW-0406">Ion transport</keyword>
<keyword evidence="4" id="KW-0812">Transmembrane</keyword>